<evidence type="ECO:0000313" key="2">
    <source>
        <dbReference type="Proteomes" id="UP001596250"/>
    </source>
</evidence>
<sequence>MIKLTTIHKLPSVPAVYVMFDKKDVAYVGISEKLKNRLVQHFIRRDSSVTTGASAVSLNPDRIAEVVWWESPEFSNRSILEAAELVAFEIFNPVLRSRGGIRSEANNLLKDEVFKERYKKLFSEEPTGKLLIPKLSDALQKIDELEKRIEKLERQFGE</sequence>
<dbReference type="RefSeq" id="WP_379894299.1">
    <property type="nucleotide sequence ID" value="NZ_CBCSCT010000059.1"/>
</dbReference>
<dbReference type="Proteomes" id="UP001596250">
    <property type="component" value="Unassembled WGS sequence"/>
</dbReference>
<gene>
    <name evidence="1" type="ORF">ACFPXP_11255</name>
</gene>
<organism evidence="1 2">
    <name type="scientific">Marinicrinis lubricantis</name>
    <dbReference type="NCBI Taxonomy" id="2086470"/>
    <lineage>
        <taxon>Bacteria</taxon>
        <taxon>Bacillati</taxon>
        <taxon>Bacillota</taxon>
        <taxon>Bacilli</taxon>
        <taxon>Bacillales</taxon>
        <taxon>Paenibacillaceae</taxon>
    </lineage>
</organism>
<dbReference type="SUPFAM" id="SSF82771">
    <property type="entry name" value="GIY-YIG endonuclease"/>
    <property type="match status" value="1"/>
</dbReference>
<dbReference type="InterPro" id="IPR035901">
    <property type="entry name" value="GIY-YIG_endonuc_sf"/>
</dbReference>
<comment type="caution">
    <text evidence="1">The sequence shown here is derived from an EMBL/GenBank/DDBJ whole genome shotgun (WGS) entry which is preliminary data.</text>
</comment>
<protein>
    <recommendedName>
        <fullName evidence="3">GIY-YIG domain-containing protein</fullName>
    </recommendedName>
</protein>
<dbReference type="Gene3D" id="3.40.1440.10">
    <property type="entry name" value="GIY-YIG endonuclease"/>
    <property type="match status" value="1"/>
</dbReference>
<accession>A0ABW1IPH5</accession>
<reference evidence="2" key="1">
    <citation type="journal article" date="2019" name="Int. J. Syst. Evol. Microbiol.">
        <title>The Global Catalogue of Microorganisms (GCM) 10K type strain sequencing project: providing services to taxonomists for standard genome sequencing and annotation.</title>
        <authorList>
            <consortium name="The Broad Institute Genomics Platform"/>
            <consortium name="The Broad Institute Genome Sequencing Center for Infectious Disease"/>
            <person name="Wu L."/>
            <person name="Ma J."/>
        </authorList>
    </citation>
    <scope>NUCLEOTIDE SEQUENCE [LARGE SCALE GENOMIC DNA]</scope>
    <source>
        <strain evidence="2">CCM 8749</strain>
    </source>
</reference>
<dbReference type="EMBL" id="JBHSQV010000146">
    <property type="protein sequence ID" value="MFC5986989.1"/>
    <property type="molecule type" value="Genomic_DNA"/>
</dbReference>
<proteinExistence type="predicted"/>
<evidence type="ECO:0000313" key="1">
    <source>
        <dbReference type="EMBL" id="MFC5986989.1"/>
    </source>
</evidence>
<keyword evidence="2" id="KW-1185">Reference proteome</keyword>
<evidence type="ECO:0008006" key="3">
    <source>
        <dbReference type="Google" id="ProtNLM"/>
    </source>
</evidence>
<name>A0ABW1IPH5_9BACL</name>